<dbReference type="Pfam" id="PF01497">
    <property type="entry name" value="Peripla_BP_2"/>
    <property type="match status" value="1"/>
</dbReference>
<dbReference type="CDD" id="cd01148">
    <property type="entry name" value="TroA_a"/>
    <property type="match status" value="1"/>
</dbReference>
<evidence type="ECO:0000256" key="1">
    <source>
        <dbReference type="SAM" id="MobiDB-lite"/>
    </source>
</evidence>
<reference evidence="3 4" key="1">
    <citation type="submission" date="2018-08" db="EMBL/GenBank/DDBJ databases">
        <title>Recombination of ecologically and evolutionarily significant loci maintains genetic cohesion in the Pseudomonas syringae species complex.</title>
        <authorList>
            <person name="Dillon M."/>
            <person name="Thakur S."/>
            <person name="Almeida R.N.D."/>
            <person name="Weir B.S."/>
            <person name="Guttman D.S."/>
        </authorList>
    </citation>
    <scope>NUCLEOTIDE SEQUENCE [LARGE SCALE GENOMIC DNA]</scope>
    <source>
        <strain evidence="3 4">ICMP 13052</strain>
    </source>
</reference>
<feature type="region of interest" description="Disordered" evidence="1">
    <location>
        <begin position="1"/>
        <end position="64"/>
    </location>
</feature>
<proteinExistence type="predicted"/>
<dbReference type="EMBL" id="RBRA01000023">
    <property type="protein sequence ID" value="RMQ29196.1"/>
    <property type="molecule type" value="Genomic_DNA"/>
</dbReference>
<evidence type="ECO:0000313" key="4">
    <source>
        <dbReference type="Proteomes" id="UP000269044"/>
    </source>
</evidence>
<dbReference type="PANTHER" id="PTHR30535:SF7">
    <property type="entry name" value="IRON(III) DICITRATE-BINDING PROTEIN"/>
    <property type="match status" value="1"/>
</dbReference>
<dbReference type="SUPFAM" id="SSF53807">
    <property type="entry name" value="Helical backbone' metal receptor"/>
    <property type="match status" value="1"/>
</dbReference>
<dbReference type="PROSITE" id="PS50983">
    <property type="entry name" value="FE_B12_PBP"/>
    <property type="match status" value="1"/>
</dbReference>
<dbReference type="AlphaFoldDB" id="A0A0P9PNG9"/>
<name>A0A0P9PNG9_9PSED</name>
<sequence length="432" mass="47670">MRQLCFKGQNETAPATVGIEPAPRLPLDSDPGRPERGDDMPVRRPADPIQPTNRRGVREGHPHASAPFAVPGHLPGMCFLMCIAPWHLLQWRPHFMSLPRLAALAACLTLSTLTLAAPTQYPLTVENCGSTLTFAHAPTKAVTIGQAGTEMLYELGLGDKLVGTSLWFNNVLPRFKAQNDKVERLADNEPGFEAVIGKRPELVVVQLEWMVGKQGAVGTREQFHDLKIPTYILPSDCEGKDNLVGADGTRLEPFRIETIYKSIEQLAQVFDVQDHGDALVAQLKTRLSAAIANVNQNKANDVSALFWFSSSEIASDPFVAGRKGIPDFMLNSLGMRNIVQSDEEWPTVGWETIAKANPSILVIARMDRRRFPADDYLKKIAFLKSDPVTRNMDAVKHDRIVIIDAEGMQAGLRLFTGFEELADAANRFNAAR</sequence>
<gene>
    <name evidence="3" type="ORF">ALQ08_100799</name>
</gene>
<evidence type="ECO:0000313" key="3">
    <source>
        <dbReference type="EMBL" id="RMQ29196.1"/>
    </source>
</evidence>
<dbReference type="InterPro" id="IPR002491">
    <property type="entry name" value="ABC_transptr_periplasmic_BD"/>
</dbReference>
<feature type="compositionally biased region" description="Basic and acidic residues" evidence="1">
    <location>
        <begin position="30"/>
        <end position="46"/>
    </location>
</feature>
<dbReference type="Proteomes" id="UP000269044">
    <property type="component" value="Unassembled WGS sequence"/>
</dbReference>
<protein>
    <submittedName>
        <fullName evidence="3">ABC transporter, periplasmic substrate-binding component</fullName>
    </submittedName>
</protein>
<organism evidence="3 4">
    <name type="scientific">Pseudomonas syringae pv. delphinii</name>
    <dbReference type="NCBI Taxonomy" id="192088"/>
    <lineage>
        <taxon>Bacteria</taxon>
        <taxon>Pseudomonadati</taxon>
        <taxon>Pseudomonadota</taxon>
        <taxon>Gammaproteobacteria</taxon>
        <taxon>Pseudomonadales</taxon>
        <taxon>Pseudomonadaceae</taxon>
        <taxon>Pseudomonas</taxon>
    </lineage>
</organism>
<dbReference type="InterPro" id="IPR050902">
    <property type="entry name" value="ABC_Transporter_SBP"/>
</dbReference>
<evidence type="ECO:0000259" key="2">
    <source>
        <dbReference type="PROSITE" id="PS50983"/>
    </source>
</evidence>
<dbReference type="PANTHER" id="PTHR30535">
    <property type="entry name" value="VITAMIN B12-BINDING PROTEIN"/>
    <property type="match status" value="1"/>
</dbReference>
<dbReference type="Gene3D" id="3.40.50.1980">
    <property type="entry name" value="Nitrogenase molybdenum iron protein domain"/>
    <property type="match status" value="2"/>
</dbReference>
<feature type="domain" description="Fe/B12 periplasmic-binding" evidence="2">
    <location>
        <begin position="140"/>
        <end position="432"/>
    </location>
</feature>
<comment type="caution">
    <text evidence="3">The sequence shown here is derived from an EMBL/GenBank/DDBJ whole genome shotgun (WGS) entry which is preliminary data.</text>
</comment>
<accession>A0A0P9PNG9</accession>